<dbReference type="EMBL" id="VSSQ01120198">
    <property type="protein sequence ID" value="MPN53260.1"/>
    <property type="molecule type" value="Genomic_DNA"/>
</dbReference>
<name>A0A645IQM6_9ZZZZ</name>
<reference evidence="1" key="1">
    <citation type="submission" date="2019-08" db="EMBL/GenBank/DDBJ databases">
        <authorList>
            <person name="Kucharzyk K."/>
            <person name="Murdoch R.W."/>
            <person name="Higgins S."/>
            <person name="Loffler F."/>
        </authorList>
    </citation>
    <scope>NUCLEOTIDE SEQUENCE</scope>
</reference>
<accession>A0A645IQM6</accession>
<evidence type="ECO:0000313" key="1">
    <source>
        <dbReference type="EMBL" id="MPN53260.1"/>
    </source>
</evidence>
<organism evidence="1">
    <name type="scientific">bioreactor metagenome</name>
    <dbReference type="NCBI Taxonomy" id="1076179"/>
    <lineage>
        <taxon>unclassified sequences</taxon>
        <taxon>metagenomes</taxon>
        <taxon>ecological metagenomes</taxon>
    </lineage>
</organism>
<proteinExistence type="predicted"/>
<protein>
    <submittedName>
        <fullName evidence="1">Uncharacterized protein</fullName>
    </submittedName>
</protein>
<gene>
    <name evidence="1" type="ORF">SDC9_200924</name>
</gene>
<sequence>MEKRAVETVFKRVVVQIKTDPEAHPSGFQPRIDVCSASYLLNNKLLPAQDIERRPYHLLTHIETLCSFAYGLDELSGFEFTAKDLLPDHVRKLF</sequence>
<dbReference type="AlphaFoldDB" id="A0A645IQM6"/>
<comment type="caution">
    <text evidence="1">The sequence shown here is derived from an EMBL/GenBank/DDBJ whole genome shotgun (WGS) entry which is preliminary data.</text>
</comment>